<evidence type="ECO:0000259" key="1">
    <source>
        <dbReference type="Pfam" id="PF01261"/>
    </source>
</evidence>
<accession>A0A951PYB1</accession>
<protein>
    <submittedName>
        <fullName evidence="2">Sugar phosphate isomerase/epimerase</fullName>
    </submittedName>
</protein>
<dbReference type="InterPro" id="IPR013022">
    <property type="entry name" value="Xyl_isomerase-like_TIM-brl"/>
</dbReference>
<dbReference type="Gene3D" id="3.20.20.150">
    <property type="entry name" value="Divalent-metal-dependent TIM barrel enzymes"/>
    <property type="match status" value="1"/>
</dbReference>
<dbReference type="InterPro" id="IPR036237">
    <property type="entry name" value="Xyl_isomerase-like_sf"/>
</dbReference>
<reference evidence="2" key="1">
    <citation type="submission" date="2021-05" db="EMBL/GenBank/DDBJ databases">
        <authorList>
            <person name="Pietrasiak N."/>
            <person name="Ward R."/>
            <person name="Stajich J.E."/>
            <person name="Kurbessoian T."/>
        </authorList>
    </citation>
    <scope>NUCLEOTIDE SEQUENCE</scope>
    <source>
        <strain evidence="2">JT2-VF2</strain>
    </source>
</reference>
<comment type="caution">
    <text evidence="2">The sequence shown here is derived from an EMBL/GenBank/DDBJ whole genome shotgun (WGS) entry which is preliminary data.</text>
</comment>
<dbReference type="AlphaFoldDB" id="A0A951PYB1"/>
<organism evidence="2 3">
    <name type="scientific">Mojavia pulchra JT2-VF2</name>
    <dbReference type="NCBI Taxonomy" id="287848"/>
    <lineage>
        <taxon>Bacteria</taxon>
        <taxon>Bacillati</taxon>
        <taxon>Cyanobacteriota</taxon>
        <taxon>Cyanophyceae</taxon>
        <taxon>Nostocales</taxon>
        <taxon>Nostocaceae</taxon>
    </lineage>
</organism>
<sequence length="254" mass="28646">MNQPTLAYVETSLPFATQAKRFAAVRDWGIALEIANEKDIQIDVYKRAQIPIASVQAYKMHDFHPLHRNAEHRHQAKIHVEQTLELAAQLNAPRIVTVCGFGHDLADNPLERAVEFFSTLAQRAANLGVRIMIEPLSPKRAGALTHPDEIVSVITCLNQPEVFSIVLDTGHLLDSGFNLNLFFSTWQHPVEELQLKGMNSSPPTLTMPLTSWIKAMKFPPDVICVEHRQAISWKEFDQIVQKCFHSLGNLNKNI</sequence>
<proteinExistence type="predicted"/>
<keyword evidence="2" id="KW-0413">Isomerase</keyword>
<evidence type="ECO:0000313" key="2">
    <source>
        <dbReference type="EMBL" id="MBW4561493.1"/>
    </source>
</evidence>
<reference evidence="2" key="2">
    <citation type="journal article" date="2022" name="Microbiol. Resour. Announc.">
        <title>Metagenome Sequencing to Explore Phylogenomics of Terrestrial Cyanobacteria.</title>
        <authorList>
            <person name="Ward R.D."/>
            <person name="Stajich J.E."/>
            <person name="Johansen J.R."/>
            <person name="Huntemann M."/>
            <person name="Clum A."/>
            <person name="Foster B."/>
            <person name="Foster B."/>
            <person name="Roux S."/>
            <person name="Palaniappan K."/>
            <person name="Varghese N."/>
            <person name="Mukherjee S."/>
            <person name="Reddy T.B.K."/>
            <person name="Daum C."/>
            <person name="Copeland A."/>
            <person name="Chen I.A."/>
            <person name="Ivanova N.N."/>
            <person name="Kyrpides N.C."/>
            <person name="Shapiro N."/>
            <person name="Eloe-Fadrosh E.A."/>
            <person name="Pietrasiak N."/>
        </authorList>
    </citation>
    <scope>NUCLEOTIDE SEQUENCE</scope>
    <source>
        <strain evidence="2">JT2-VF2</strain>
    </source>
</reference>
<gene>
    <name evidence="2" type="ORF">KME32_10130</name>
</gene>
<evidence type="ECO:0000313" key="3">
    <source>
        <dbReference type="Proteomes" id="UP000715781"/>
    </source>
</evidence>
<feature type="domain" description="Xylose isomerase-like TIM barrel" evidence="1">
    <location>
        <begin position="46"/>
        <end position="178"/>
    </location>
</feature>
<name>A0A951PYB1_9NOST</name>
<dbReference type="Proteomes" id="UP000715781">
    <property type="component" value="Unassembled WGS sequence"/>
</dbReference>
<dbReference type="SUPFAM" id="SSF51658">
    <property type="entry name" value="Xylose isomerase-like"/>
    <property type="match status" value="1"/>
</dbReference>
<dbReference type="GO" id="GO:0016853">
    <property type="term" value="F:isomerase activity"/>
    <property type="evidence" value="ECO:0007669"/>
    <property type="project" value="UniProtKB-KW"/>
</dbReference>
<dbReference type="Pfam" id="PF01261">
    <property type="entry name" value="AP_endonuc_2"/>
    <property type="match status" value="1"/>
</dbReference>
<dbReference type="EMBL" id="JAHHHN010000005">
    <property type="protein sequence ID" value="MBW4561493.1"/>
    <property type="molecule type" value="Genomic_DNA"/>
</dbReference>